<dbReference type="PANTHER" id="PTHR43625:SF40">
    <property type="entry name" value="ALDO-KETO REDUCTASE YAKC [NADP(+)]"/>
    <property type="match status" value="1"/>
</dbReference>
<evidence type="ECO:0000259" key="2">
    <source>
        <dbReference type="Pfam" id="PF00248"/>
    </source>
</evidence>
<dbReference type="InterPro" id="IPR036812">
    <property type="entry name" value="NAD(P)_OxRdtase_dom_sf"/>
</dbReference>
<sequence length="297" mass="32004">MRRAALGPEQWEVSAQGLGCMRMGLARKPTDFADAADVIGHALDRGVTFLDTAQMYGDGYNESLVGRAVRGRRDEVQLCTKFGVIVHPDGTWTARGDAAFVRQSCDANLERLDVDVIDLYYLHRRDPRVPIEESVGAMADLVAAGKVRYLGLSEVTGDELRAAHAVHPITAVQSQWSLFSRGIEKVVPVCAELGVGVVPFAPRGTMKRVAVDGTGAQLPTERAAFSAGLGSLARKYDATPGQIALAWLHQRARVWNVTVVPIPGTTRADHLDENIAALDIVLDDDDLSRLDGPPASA</sequence>
<organism evidence="3 4">
    <name type="scientific">Nocardia lasii</name>
    <dbReference type="NCBI Taxonomy" id="1616107"/>
    <lineage>
        <taxon>Bacteria</taxon>
        <taxon>Bacillati</taxon>
        <taxon>Actinomycetota</taxon>
        <taxon>Actinomycetes</taxon>
        <taxon>Mycobacteriales</taxon>
        <taxon>Nocardiaceae</taxon>
        <taxon>Nocardia</taxon>
    </lineage>
</organism>
<keyword evidence="1" id="KW-0560">Oxidoreductase</keyword>
<dbReference type="InterPro" id="IPR050791">
    <property type="entry name" value="Aldo-Keto_reductase"/>
</dbReference>
<accession>A0ABW1JP38</accession>
<dbReference type="InterPro" id="IPR023210">
    <property type="entry name" value="NADP_OxRdtase_dom"/>
</dbReference>
<comment type="caution">
    <text evidence="3">The sequence shown here is derived from an EMBL/GenBank/DDBJ whole genome shotgun (WGS) entry which is preliminary data.</text>
</comment>
<gene>
    <name evidence="3" type="ORF">ACFP3H_05405</name>
</gene>
<proteinExistence type="predicted"/>
<keyword evidence="4" id="KW-1185">Reference proteome</keyword>
<dbReference type="RefSeq" id="WP_378601603.1">
    <property type="nucleotide sequence ID" value="NZ_JBHSQN010000002.1"/>
</dbReference>
<dbReference type="PANTHER" id="PTHR43625">
    <property type="entry name" value="AFLATOXIN B1 ALDEHYDE REDUCTASE"/>
    <property type="match status" value="1"/>
</dbReference>
<dbReference type="Gene3D" id="3.20.20.100">
    <property type="entry name" value="NADP-dependent oxidoreductase domain"/>
    <property type="match status" value="1"/>
</dbReference>
<dbReference type="Pfam" id="PF00248">
    <property type="entry name" value="Aldo_ket_red"/>
    <property type="match status" value="1"/>
</dbReference>
<protein>
    <submittedName>
        <fullName evidence="3">Aldo/keto reductase</fullName>
    </submittedName>
</protein>
<feature type="domain" description="NADP-dependent oxidoreductase" evidence="2">
    <location>
        <begin position="17"/>
        <end position="291"/>
    </location>
</feature>
<dbReference type="Proteomes" id="UP001596223">
    <property type="component" value="Unassembled WGS sequence"/>
</dbReference>
<dbReference type="PRINTS" id="PR00069">
    <property type="entry name" value="ALDKETRDTASE"/>
</dbReference>
<evidence type="ECO:0000313" key="4">
    <source>
        <dbReference type="Proteomes" id="UP001596223"/>
    </source>
</evidence>
<name>A0ABW1JP38_9NOCA</name>
<dbReference type="SUPFAM" id="SSF51430">
    <property type="entry name" value="NAD(P)-linked oxidoreductase"/>
    <property type="match status" value="1"/>
</dbReference>
<dbReference type="InterPro" id="IPR020471">
    <property type="entry name" value="AKR"/>
</dbReference>
<reference evidence="4" key="1">
    <citation type="journal article" date="2019" name="Int. J. Syst. Evol. Microbiol.">
        <title>The Global Catalogue of Microorganisms (GCM) 10K type strain sequencing project: providing services to taxonomists for standard genome sequencing and annotation.</title>
        <authorList>
            <consortium name="The Broad Institute Genomics Platform"/>
            <consortium name="The Broad Institute Genome Sequencing Center for Infectious Disease"/>
            <person name="Wu L."/>
            <person name="Ma J."/>
        </authorList>
    </citation>
    <scope>NUCLEOTIDE SEQUENCE [LARGE SCALE GENOMIC DNA]</scope>
    <source>
        <strain evidence="4">CCUG 36956</strain>
    </source>
</reference>
<evidence type="ECO:0000313" key="3">
    <source>
        <dbReference type="EMBL" id="MFC6010478.1"/>
    </source>
</evidence>
<evidence type="ECO:0000256" key="1">
    <source>
        <dbReference type="ARBA" id="ARBA00023002"/>
    </source>
</evidence>
<dbReference type="EMBL" id="JBHSQN010000002">
    <property type="protein sequence ID" value="MFC6010478.1"/>
    <property type="molecule type" value="Genomic_DNA"/>
</dbReference>